<keyword evidence="2" id="KW-0732">Signal</keyword>
<dbReference type="EMBL" id="GBRH01181888">
    <property type="protein sequence ID" value="JAE16008.1"/>
    <property type="molecule type" value="Transcribed_RNA"/>
</dbReference>
<feature type="compositionally biased region" description="Polar residues" evidence="1">
    <location>
        <begin position="33"/>
        <end position="43"/>
    </location>
</feature>
<evidence type="ECO:0000256" key="1">
    <source>
        <dbReference type="SAM" id="MobiDB-lite"/>
    </source>
</evidence>
<name>A0A0A9G5S9_ARUDO</name>
<feature type="region of interest" description="Disordered" evidence="1">
    <location>
        <begin position="33"/>
        <end position="58"/>
    </location>
</feature>
<dbReference type="AlphaFoldDB" id="A0A0A9G5S9"/>
<accession>A0A0A9G5S9</accession>
<proteinExistence type="predicted"/>
<evidence type="ECO:0000256" key="2">
    <source>
        <dbReference type="SAM" id="SignalP"/>
    </source>
</evidence>
<reference evidence="3" key="2">
    <citation type="journal article" date="2015" name="Data Brief">
        <title>Shoot transcriptome of the giant reed, Arundo donax.</title>
        <authorList>
            <person name="Barrero R.A."/>
            <person name="Guerrero F.D."/>
            <person name="Moolhuijzen P."/>
            <person name="Goolsby J.A."/>
            <person name="Tidwell J."/>
            <person name="Bellgard S.E."/>
            <person name="Bellgard M.I."/>
        </authorList>
    </citation>
    <scope>NUCLEOTIDE SEQUENCE</scope>
    <source>
        <tissue evidence="3">Shoot tissue taken approximately 20 cm above the soil surface</tissue>
    </source>
</reference>
<sequence length="58" mass="6152">MRWRRRRSASLWLREAASALASMISFAVIRPSSACSVPSSPDTTLDPCGAAPPPPATP</sequence>
<feature type="signal peptide" evidence="2">
    <location>
        <begin position="1"/>
        <end position="34"/>
    </location>
</feature>
<organism evidence="3">
    <name type="scientific">Arundo donax</name>
    <name type="common">Giant reed</name>
    <name type="synonym">Donax arundinaceus</name>
    <dbReference type="NCBI Taxonomy" id="35708"/>
    <lineage>
        <taxon>Eukaryota</taxon>
        <taxon>Viridiplantae</taxon>
        <taxon>Streptophyta</taxon>
        <taxon>Embryophyta</taxon>
        <taxon>Tracheophyta</taxon>
        <taxon>Spermatophyta</taxon>
        <taxon>Magnoliopsida</taxon>
        <taxon>Liliopsida</taxon>
        <taxon>Poales</taxon>
        <taxon>Poaceae</taxon>
        <taxon>PACMAD clade</taxon>
        <taxon>Arundinoideae</taxon>
        <taxon>Arundineae</taxon>
        <taxon>Arundo</taxon>
    </lineage>
</organism>
<feature type="chain" id="PRO_5002047661" evidence="2">
    <location>
        <begin position="35"/>
        <end position="58"/>
    </location>
</feature>
<reference evidence="3" key="1">
    <citation type="submission" date="2014-09" db="EMBL/GenBank/DDBJ databases">
        <authorList>
            <person name="Magalhaes I.L.F."/>
            <person name="Oliveira U."/>
            <person name="Santos F.R."/>
            <person name="Vidigal T.H.D.A."/>
            <person name="Brescovit A.D."/>
            <person name="Santos A.J."/>
        </authorList>
    </citation>
    <scope>NUCLEOTIDE SEQUENCE</scope>
    <source>
        <tissue evidence="3">Shoot tissue taken approximately 20 cm above the soil surface</tissue>
    </source>
</reference>
<protein>
    <submittedName>
        <fullName evidence="3">Uncharacterized protein</fullName>
    </submittedName>
</protein>
<evidence type="ECO:0000313" key="3">
    <source>
        <dbReference type="EMBL" id="JAE16008.1"/>
    </source>
</evidence>